<dbReference type="EMBL" id="CP133621">
    <property type="protein sequence ID" value="WMV49955.1"/>
    <property type="molecule type" value="Genomic_DNA"/>
</dbReference>
<dbReference type="GO" id="GO:0003676">
    <property type="term" value="F:nucleic acid binding"/>
    <property type="evidence" value="ECO:0007669"/>
    <property type="project" value="InterPro"/>
</dbReference>
<dbReference type="Gene3D" id="3.30.420.10">
    <property type="entry name" value="Ribonuclease H-like superfamily/Ribonuclease H"/>
    <property type="match status" value="1"/>
</dbReference>
<evidence type="ECO:0000313" key="2">
    <source>
        <dbReference type="EMBL" id="WMV49955.1"/>
    </source>
</evidence>
<evidence type="ECO:0000313" key="3">
    <source>
        <dbReference type="Proteomes" id="UP001234989"/>
    </source>
</evidence>
<name>A0AAF0ZUL6_SOLVR</name>
<accession>A0AAF0ZUL6</accession>
<feature type="domain" description="Tf2-1-like SH3-like" evidence="1">
    <location>
        <begin position="81"/>
        <end position="118"/>
    </location>
</feature>
<gene>
    <name evidence="2" type="ORF">MTR67_043340</name>
</gene>
<organism evidence="2 3">
    <name type="scientific">Solanum verrucosum</name>
    <dbReference type="NCBI Taxonomy" id="315347"/>
    <lineage>
        <taxon>Eukaryota</taxon>
        <taxon>Viridiplantae</taxon>
        <taxon>Streptophyta</taxon>
        <taxon>Embryophyta</taxon>
        <taxon>Tracheophyta</taxon>
        <taxon>Spermatophyta</taxon>
        <taxon>Magnoliopsida</taxon>
        <taxon>eudicotyledons</taxon>
        <taxon>Gunneridae</taxon>
        <taxon>Pentapetalae</taxon>
        <taxon>asterids</taxon>
        <taxon>lamiids</taxon>
        <taxon>Solanales</taxon>
        <taxon>Solanaceae</taxon>
        <taxon>Solanoideae</taxon>
        <taxon>Solaneae</taxon>
        <taxon>Solanum</taxon>
    </lineage>
</organism>
<dbReference type="SUPFAM" id="SSF53098">
    <property type="entry name" value="Ribonuclease H-like"/>
    <property type="match status" value="1"/>
</dbReference>
<keyword evidence="3" id="KW-1185">Reference proteome</keyword>
<reference evidence="2" key="1">
    <citation type="submission" date="2023-08" db="EMBL/GenBank/DDBJ databases">
        <title>A de novo genome assembly of Solanum verrucosum Schlechtendal, a Mexican diploid species geographically isolated from the other diploid A-genome species in potato relatives.</title>
        <authorList>
            <person name="Hosaka K."/>
        </authorList>
    </citation>
    <scope>NUCLEOTIDE SEQUENCE</scope>
    <source>
        <tissue evidence="2">Young leaves</tissue>
    </source>
</reference>
<proteinExistence type="predicted"/>
<sequence length="139" mass="16177">MTQEINNPTWNWEVINMNFIMGLPRTRMQHDSIWVMADKVTKSAHFLVVKTIDSTEDYKKLYINEIVTLDGISLSIISDRGPYKIRRRIGNVAYKLELQEELPSIHPVFHISLLKKCVGDPTWRVPLVSVDFKVSLTYE</sequence>
<dbReference type="AlphaFoldDB" id="A0AAF0ZUL6"/>
<dbReference type="PANTHER" id="PTHR45835:SF91">
    <property type="entry name" value="RETROTRANSPOSON, TY3-GYPSY SUBCLASS-LIKE PROTEIN"/>
    <property type="match status" value="1"/>
</dbReference>
<evidence type="ECO:0000259" key="1">
    <source>
        <dbReference type="Pfam" id="PF24626"/>
    </source>
</evidence>
<dbReference type="InterPro" id="IPR012337">
    <property type="entry name" value="RNaseH-like_sf"/>
</dbReference>
<dbReference type="Pfam" id="PF24626">
    <property type="entry name" value="SH3_Tf2-1"/>
    <property type="match status" value="1"/>
</dbReference>
<dbReference type="PANTHER" id="PTHR45835">
    <property type="entry name" value="YALI0A06105P"/>
    <property type="match status" value="1"/>
</dbReference>
<dbReference type="InterPro" id="IPR036397">
    <property type="entry name" value="RNaseH_sf"/>
</dbReference>
<dbReference type="Proteomes" id="UP001234989">
    <property type="component" value="Chromosome 10"/>
</dbReference>
<dbReference type="InterPro" id="IPR056924">
    <property type="entry name" value="SH3_Tf2-1"/>
</dbReference>
<protein>
    <recommendedName>
        <fullName evidence="1">Tf2-1-like SH3-like domain-containing protein</fullName>
    </recommendedName>
</protein>